<accession>A0ABR6YKT4</accession>
<dbReference type="Proteomes" id="UP000613113">
    <property type="component" value="Unassembled WGS sequence"/>
</dbReference>
<evidence type="ECO:0000313" key="1">
    <source>
        <dbReference type="EMBL" id="MBC3884521.1"/>
    </source>
</evidence>
<comment type="caution">
    <text evidence="1">The sequence shown here is derived from an EMBL/GenBank/DDBJ whole genome shotgun (WGS) entry which is preliminary data.</text>
</comment>
<reference evidence="1 2" key="1">
    <citation type="submission" date="2020-08" db="EMBL/GenBank/DDBJ databases">
        <title>Novel species isolated from subtropical streams in China.</title>
        <authorList>
            <person name="Lu H."/>
        </authorList>
    </citation>
    <scope>NUCLEOTIDE SEQUENCE [LARGE SCALE GENOMIC DNA]</scope>
    <source>
        <strain evidence="1 2">FT31W</strain>
    </source>
</reference>
<protein>
    <submittedName>
        <fullName evidence="1">Integrase</fullName>
    </submittedName>
</protein>
<sequence length="356" mass="40914">MKKQEFTILSRLNLLINSCKDIENQSKKNFNSSSNIPSEATLIEYQRLGRLLLQRAFTKNDGDLSKTINDTNSTRTFYKRIAAIRYFLVSYLKMIMSDFISAKEISGSEKEKRVNEVIKHIEQLEHVIPQFSKLIEVGFIGIRKRKESKRSALAGLPFDWRERICERAKYGKYINALRLSAITGLRPTELKNGVDLWLDNDPSLECECLFISILGAKVKEGQGQPRRLLIFKSATENKIIQDLVDLVQHQFNKSFRIQIENTANFTCEIRRLAKDLWPTHKKAITAYCFRHQFSADIKKHRDAETVSAALGHISSRSQKSYGLASQSRSSFLPNKIECVLKIHLKKITKNQLSLSD</sequence>
<organism evidence="1 2">
    <name type="scientific">Undibacterium griseum</name>
    <dbReference type="NCBI Taxonomy" id="2762295"/>
    <lineage>
        <taxon>Bacteria</taxon>
        <taxon>Pseudomonadati</taxon>
        <taxon>Pseudomonadota</taxon>
        <taxon>Betaproteobacteria</taxon>
        <taxon>Burkholderiales</taxon>
        <taxon>Oxalobacteraceae</taxon>
        <taxon>Undibacterium</taxon>
    </lineage>
</organism>
<dbReference type="RefSeq" id="WP_186862152.1">
    <property type="nucleotide sequence ID" value="NZ_JACOGC010000002.1"/>
</dbReference>
<keyword evidence="2" id="KW-1185">Reference proteome</keyword>
<name>A0ABR6YKT4_9BURK</name>
<gene>
    <name evidence="1" type="ORF">H8K27_05195</name>
</gene>
<dbReference type="EMBL" id="JACOGC010000002">
    <property type="protein sequence ID" value="MBC3884521.1"/>
    <property type="molecule type" value="Genomic_DNA"/>
</dbReference>
<proteinExistence type="predicted"/>
<dbReference type="SUPFAM" id="SSF56349">
    <property type="entry name" value="DNA breaking-rejoining enzymes"/>
    <property type="match status" value="1"/>
</dbReference>
<evidence type="ECO:0000313" key="2">
    <source>
        <dbReference type="Proteomes" id="UP000613113"/>
    </source>
</evidence>
<dbReference type="InterPro" id="IPR011010">
    <property type="entry name" value="DNA_brk_join_enz"/>
</dbReference>